<evidence type="ECO:0000256" key="1">
    <source>
        <dbReference type="ARBA" id="ARBA00004642"/>
    </source>
</evidence>
<evidence type="ECO:0000256" key="6">
    <source>
        <dbReference type="ARBA" id="ARBA00023015"/>
    </source>
</evidence>
<comment type="similarity">
    <text evidence="2">Belongs to the THAP1 family.</text>
</comment>
<evidence type="ECO:0000256" key="8">
    <source>
        <dbReference type="ARBA" id="ARBA00023125"/>
    </source>
</evidence>
<dbReference type="InterPro" id="IPR006612">
    <property type="entry name" value="THAP_Znf"/>
</dbReference>
<dbReference type="EMBL" id="QOIP01000005">
    <property type="protein sequence ID" value="RLU22642.1"/>
    <property type="molecule type" value="Genomic_DNA"/>
</dbReference>
<feature type="region of interest" description="Disordered" evidence="13">
    <location>
        <begin position="95"/>
        <end position="126"/>
    </location>
</feature>
<evidence type="ECO:0000259" key="14">
    <source>
        <dbReference type="PROSITE" id="PS50950"/>
    </source>
</evidence>
<keyword evidence="9" id="KW-0804">Transcription</keyword>
<organism evidence="15">
    <name type="scientific">Ooceraea biroi</name>
    <name type="common">Clonal raider ant</name>
    <name type="synonym">Cerapachys biroi</name>
    <dbReference type="NCBI Taxonomy" id="2015173"/>
    <lineage>
        <taxon>Eukaryota</taxon>
        <taxon>Metazoa</taxon>
        <taxon>Ecdysozoa</taxon>
        <taxon>Arthropoda</taxon>
        <taxon>Hexapoda</taxon>
        <taxon>Insecta</taxon>
        <taxon>Pterygota</taxon>
        <taxon>Neoptera</taxon>
        <taxon>Endopterygota</taxon>
        <taxon>Hymenoptera</taxon>
        <taxon>Apocrita</taxon>
        <taxon>Aculeata</taxon>
        <taxon>Formicoidea</taxon>
        <taxon>Formicidae</taxon>
        <taxon>Dorylinae</taxon>
        <taxon>Ooceraea</taxon>
    </lineage>
</organism>
<dbReference type="PANTHER" id="PTHR46600">
    <property type="entry name" value="THAP DOMAIN-CONTAINING"/>
    <property type="match status" value="1"/>
</dbReference>
<evidence type="ECO:0000256" key="7">
    <source>
        <dbReference type="ARBA" id="ARBA00023054"/>
    </source>
</evidence>
<dbReference type="PANTHER" id="PTHR46600:SF1">
    <property type="entry name" value="THAP DOMAIN-CONTAINING PROTEIN 1"/>
    <property type="match status" value="1"/>
</dbReference>
<dbReference type="GO" id="GO:0043565">
    <property type="term" value="F:sequence-specific DNA binding"/>
    <property type="evidence" value="ECO:0007669"/>
    <property type="project" value="InterPro"/>
</dbReference>
<comment type="caution">
    <text evidence="15">The sequence shown here is derived from an EMBL/GenBank/DDBJ whole genome shotgun (WGS) entry which is preliminary data.</text>
</comment>
<evidence type="ECO:0000256" key="13">
    <source>
        <dbReference type="SAM" id="MobiDB-lite"/>
    </source>
</evidence>
<dbReference type="Pfam" id="PF05485">
    <property type="entry name" value="THAP"/>
    <property type="match status" value="1"/>
</dbReference>
<dbReference type="Proteomes" id="UP000279307">
    <property type="component" value="Chromosome 5"/>
</dbReference>
<keyword evidence="5" id="KW-0862">Zinc</keyword>
<dbReference type="InterPro" id="IPR026516">
    <property type="entry name" value="THAP1/10"/>
</dbReference>
<feature type="compositionally biased region" description="Low complexity" evidence="13">
    <location>
        <begin position="97"/>
        <end position="108"/>
    </location>
</feature>
<keyword evidence="6" id="KW-0805">Transcription regulation</keyword>
<gene>
    <name evidence="15" type="ORF">DMN91_004920</name>
</gene>
<dbReference type="PROSITE" id="PS50950">
    <property type="entry name" value="ZF_THAP"/>
    <property type="match status" value="1"/>
</dbReference>
<comment type="subcellular location">
    <subcellularLocation>
        <location evidence="1">Nucleus</location>
        <location evidence="1">Nucleoplasm</location>
    </subcellularLocation>
</comment>
<sequence length="266" mass="30086">MPNKCCIKNCNNTNDKGYHLFQFPMKRPDMLQIWMNAIRRDFIPKKSHVVCSAHFLPSDILQKANASGVVLKHLAVPSIFLEAPASNNTPIISKCNPPMESESTPTMESECDSPMESEYNPPVESECNPPMESECNPPMKSDCTPPMECVTPAISAMTNVPPIVWKSILKSNKDNTTVSASISSPKAQSATNNTIKLTMRKQKTVMHSSVLKLKQQMSPREQHMWRTIKTLKQKLRRKEEKINSLQYLLTTLRIKIEGRYFTGFVT</sequence>
<evidence type="ECO:0000256" key="10">
    <source>
        <dbReference type="ARBA" id="ARBA00023242"/>
    </source>
</evidence>
<dbReference type="AlphaFoldDB" id="A0A3L8DQU4"/>
<keyword evidence="8 12" id="KW-0238">DNA-binding</keyword>
<accession>A0A3L8DQU4</accession>
<dbReference type="SMART" id="SM00980">
    <property type="entry name" value="THAP"/>
    <property type="match status" value="1"/>
</dbReference>
<evidence type="ECO:0000256" key="12">
    <source>
        <dbReference type="PROSITE-ProRule" id="PRU00309"/>
    </source>
</evidence>
<dbReference type="OrthoDB" id="7554396at2759"/>
<evidence type="ECO:0000313" key="15">
    <source>
        <dbReference type="EMBL" id="RLU22642.1"/>
    </source>
</evidence>
<dbReference type="InterPro" id="IPR038441">
    <property type="entry name" value="THAP_Znf_sf"/>
</dbReference>
<evidence type="ECO:0000256" key="4">
    <source>
        <dbReference type="ARBA" id="ARBA00022771"/>
    </source>
</evidence>
<keyword evidence="4 12" id="KW-0863">Zinc-finger</keyword>
<evidence type="ECO:0000256" key="11">
    <source>
        <dbReference type="ARBA" id="ARBA00023306"/>
    </source>
</evidence>
<proteinExistence type="inferred from homology"/>
<name>A0A3L8DQU4_OOCBI</name>
<keyword evidence="10" id="KW-0539">Nucleus</keyword>
<evidence type="ECO:0000256" key="2">
    <source>
        <dbReference type="ARBA" id="ARBA00006177"/>
    </source>
</evidence>
<dbReference type="GO" id="GO:0008270">
    <property type="term" value="F:zinc ion binding"/>
    <property type="evidence" value="ECO:0007669"/>
    <property type="project" value="UniProtKB-KW"/>
</dbReference>
<evidence type="ECO:0000256" key="9">
    <source>
        <dbReference type="ARBA" id="ARBA00023163"/>
    </source>
</evidence>
<evidence type="ECO:0000256" key="5">
    <source>
        <dbReference type="ARBA" id="ARBA00022833"/>
    </source>
</evidence>
<feature type="domain" description="THAP-type" evidence="14">
    <location>
        <begin position="1"/>
        <end position="80"/>
    </location>
</feature>
<dbReference type="GO" id="GO:0005654">
    <property type="term" value="C:nucleoplasm"/>
    <property type="evidence" value="ECO:0007669"/>
    <property type="project" value="UniProtKB-SubCell"/>
</dbReference>
<keyword evidence="7" id="KW-0175">Coiled coil</keyword>
<dbReference type="SMART" id="SM00692">
    <property type="entry name" value="DM3"/>
    <property type="match status" value="1"/>
</dbReference>
<evidence type="ECO:0000256" key="3">
    <source>
        <dbReference type="ARBA" id="ARBA00022723"/>
    </source>
</evidence>
<keyword evidence="11" id="KW-0131">Cell cycle</keyword>
<dbReference type="SUPFAM" id="SSF57716">
    <property type="entry name" value="Glucocorticoid receptor-like (DNA-binding domain)"/>
    <property type="match status" value="1"/>
</dbReference>
<keyword evidence="3" id="KW-0479">Metal-binding</keyword>
<reference evidence="15" key="2">
    <citation type="submission" date="2018-07" db="EMBL/GenBank/DDBJ databases">
        <authorList>
            <person name="Mckenzie S.K."/>
            <person name="Kronauer D.J.C."/>
        </authorList>
    </citation>
    <scope>NUCLEOTIDE SEQUENCE</scope>
    <source>
        <strain evidence="15">Clonal line C1</strain>
    </source>
</reference>
<dbReference type="Gene3D" id="6.20.210.20">
    <property type="entry name" value="THAP domain"/>
    <property type="match status" value="1"/>
</dbReference>
<reference evidence="15" key="1">
    <citation type="journal article" date="2018" name="Genome Res.">
        <title>The genomic architecture and molecular evolution of ant odorant receptors.</title>
        <authorList>
            <person name="McKenzie S.K."/>
            <person name="Kronauer D.J.C."/>
        </authorList>
    </citation>
    <scope>NUCLEOTIDE SEQUENCE [LARGE SCALE GENOMIC DNA]</scope>
    <source>
        <strain evidence="15">Clonal line C1</strain>
    </source>
</reference>
<protein>
    <recommendedName>
        <fullName evidence="14">THAP-type domain-containing protein</fullName>
    </recommendedName>
</protein>